<dbReference type="OrthoDB" id="9809994at2"/>
<organism evidence="4 5">
    <name type="scientific">Cohnella lupini</name>
    <dbReference type="NCBI Taxonomy" id="1294267"/>
    <lineage>
        <taxon>Bacteria</taxon>
        <taxon>Bacillati</taxon>
        <taxon>Bacillota</taxon>
        <taxon>Bacilli</taxon>
        <taxon>Bacillales</taxon>
        <taxon>Paenibacillaceae</taxon>
        <taxon>Cohnella</taxon>
    </lineage>
</organism>
<keyword evidence="1 2" id="KW-0238">DNA-binding</keyword>
<keyword evidence="5" id="KW-1185">Reference proteome</keyword>
<dbReference type="InterPro" id="IPR009057">
    <property type="entry name" value="Homeodomain-like_sf"/>
</dbReference>
<dbReference type="PROSITE" id="PS50977">
    <property type="entry name" value="HTH_TETR_2"/>
    <property type="match status" value="1"/>
</dbReference>
<dbReference type="PRINTS" id="PR00455">
    <property type="entry name" value="HTHTETR"/>
</dbReference>
<dbReference type="InterPro" id="IPR036271">
    <property type="entry name" value="Tet_transcr_reg_TetR-rel_C_sf"/>
</dbReference>
<evidence type="ECO:0000259" key="3">
    <source>
        <dbReference type="PROSITE" id="PS50977"/>
    </source>
</evidence>
<feature type="domain" description="HTH tetR-type" evidence="3">
    <location>
        <begin position="6"/>
        <end position="66"/>
    </location>
</feature>
<dbReference type="AlphaFoldDB" id="A0A3D9I3D0"/>
<dbReference type="Proteomes" id="UP000256869">
    <property type="component" value="Unassembled WGS sequence"/>
</dbReference>
<dbReference type="SUPFAM" id="SSF46689">
    <property type="entry name" value="Homeodomain-like"/>
    <property type="match status" value="1"/>
</dbReference>
<dbReference type="PANTHER" id="PTHR30055:SF195">
    <property type="entry name" value="FATTY ACID METABOLISM REGULATOR PROTEIN"/>
    <property type="match status" value="1"/>
</dbReference>
<gene>
    <name evidence="4" type="ORF">DFP95_11441</name>
</gene>
<dbReference type="GO" id="GO:0000976">
    <property type="term" value="F:transcription cis-regulatory region binding"/>
    <property type="evidence" value="ECO:0007669"/>
    <property type="project" value="TreeGrafter"/>
</dbReference>
<dbReference type="InterPro" id="IPR001647">
    <property type="entry name" value="HTH_TetR"/>
</dbReference>
<dbReference type="Pfam" id="PF08359">
    <property type="entry name" value="TetR_C_4"/>
    <property type="match status" value="1"/>
</dbReference>
<comment type="caution">
    <text evidence="4">The sequence shown here is derived from an EMBL/GenBank/DDBJ whole genome shotgun (WGS) entry which is preliminary data.</text>
</comment>
<name>A0A3D9I3D0_9BACL</name>
<feature type="DNA-binding region" description="H-T-H motif" evidence="2">
    <location>
        <begin position="29"/>
        <end position="48"/>
    </location>
</feature>
<dbReference type="RefSeq" id="WP_115994486.1">
    <property type="nucleotide sequence ID" value="NZ_QRDY01000014.1"/>
</dbReference>
<reference evidence="4 5" key="1">
    <citation type="submission" date="2018-07" db="EMBL/GenBank/DDBJ databases">
        <title>Genomic Encyclopedia of Type Strains, Phase III (KMG-III): the genomes of soil and plant-associated and newly described type strains.</title>
        <authorList>
            <person name="Whitman W."/>
        </authorList>
    </citation>
    <scope>NUCLEOTIDE SEQUENCE [LARGE SCALE GENOMIC DNA]</scope>
    <source>
        <strain evidence="4 5">CECT 8236</strain>
    </source>
</reference>
<proteinExistence type="predicted"/>
<dbReference type="GO" id="GO:0003700">
    <property type="term" value="F:DNA-binding transcription factor activity"/>
    <property type="evidence" value="ECO:0007669"/>
    <property type="project" value="TreeGrafter"/>
</dbReference>
<accession>A0A3D9I3D0</accession>
<protein>
    <submittedName>
        <fullName evidence="4">TetR family transcriptional regulator</fullName>
    </submittedName>
</protein>
<dbReference type="PANTHER" id="PTHR30055">
    <property type="entry name" value="HTH-TYPE TRANSCRIPTIONAL REGULATOR RUTR"/>
    <property type="match status" value="1"/>
</dbReference>
<dbReference type="SUPFAM" id="SSF48498">
    <property type="entry name" value="Tetracyclin repressor-like, C-terminal domain"/>
    <property type="match status" value="1"/>
</dbReference>
<dbReference type="Pfam" id="PF00440">
    <property type="entry name" value="TetR_N"/>
    <property type="match status" value="1"/>
</dbReference>
<dbReference type="EMBL" id="QRDY01000014">
    <property type="protein sequence ID" value="RED56267.1"/>
    <property type="molecule type" value="Genomic_DNA"/>
</dbReference>
<evidence type="ECO:0000256" key="1">
    <source>
        <dbReference type="ARBA" id="ARBA00023125"/>
    </source>
</evidence>
<dbReference type="Gene3D" id="1.10.10.60">
    <property type="entry name" value="Homeodomain-like"/>
    <property type="match status" value="1"/>
</dbReference>
<sequence length="194" mass="21645">MASKKTEKFDRIIDAAVKVFAETGYHGSQVSKIAREAGVADGTIYLYFKSKEDILVSLFRLRLGELVGKFKESVEASTAADEAIRKICELHYSELENNPDFAYVTQIELRQSSLELRKAIGQALKPYIQLIEDVLVQGMEEGTFRQGLDVKLTRLLIFGGIDEAVTSWLISGRKYSLSAQINSTAAFFLKALKP</sequence>
<dbReference type="Gene3D" id="1.10.357.10">
    <property type="entry name" value="Tetracycline Repressor, domain 2"/>
    <property type="match status" value="1"/>
</dbReference>
<evidence type="ECO:0000313" key="4">
    <source>
        <dbReference type="EMBL" id="RED56267.1"/>
    </source>
</evidence>
<evidence type="ECO:0000256" key="2">
    <source>
        <dbReference type="PROSITE-ProRule" id="PRU00335"/>
    </source>
</evidence>
<evidence type="ECO:0000313" key="5">
    <source>
        <dbReference type="Proteomes" id="UP000256869"/>
    </source>
</evidence>
<dbReference type="InterPro" id="IPR013570">
    <property type="entry name" value="Tscrpt_reg_YsiA_C"/>
</dbReference>
<dbReference type="InterPro" id="IPR050109">
    <property type="entry name" value="HTH-type_TetR-like_transc_reg"/>
</dbReference>